<dbReference type="InterPro" id="IPR001034">
    <property type="entry name" value="DeoR_HTH"/>
</dbReference>
<dbReference type="EMBL" id="JABAFG010000005">
    <property type="protein sequence ID" value="NME27850.1"/>
    <property type="molecule type" value="Genomic_DNA"/>
</dbReference>
<feature type="domain" description="HTH deoR-type" evidence="7">
    <location>
        <begin position="3"/>
        <end position="58"/>
    </location>
</feature>
<evidence type="ECO:0000256" key="5">
    <source>
        <dbReference type="ARBA" id="ARBA00023163"/>
    </source>
</evidence>
<keyword evidence="3" id="KW-0805">Transcription regulation</keyword>
<dbReference type="PANTHER" id="PTHR30363:SF4">
    <property type="entry name" value="GLYCEROL-3-PHOSPHATE REGULON REPRESSOR"/>
    <property type="match status" value="1"/>
</dbReference>
<keyword evidence="5" id="KW-0804">Transcription</keyword>
<dbReference type="PRINTS" id="PR00037">
    <property type="entry name" value="HTHLACR"/>
</dbReference>
<keyword evidence="2" id="KW-0678">Repressor</keyword>
<dbReference type="GO" id="GO:0003700">
    <property type="term" value="F:DNA-binding transcription factor activity"/>
    <property type="evidence" value="ECO:0007669"/>
    <property type="project" value="InterPro"/>
</dbReference>
<evidence type="ECO:0000259" key="7">
    <source>
        <dbReference type="PROSITE" id="PS51000"/>
    </source>
</evidence>
<evidence type="ECO:0000256" key="3">
    <source>
        <dbReference type="ARBA" id="ARBA00023015"/>
    </source>
</evidence>
<dbReference type="Proteomes" id="UP000591071">
    <property type="component" value="Unassembled WGS sequence"/>
</dbReference>
<accession>A0A848BRS6</accession>
<comment type="caution">
    <text evidence="8">The sequence shown here is derived from an EMBL/GenBank/DDBJ whole genome shotgun (WGS) entry which is preliminary data.</text>
</comment>
<comment type="function">
    <text evidence="6">Repressor of the lactose catabolism operon. Galactose-6-phosphate is the inducer.</text>
</comment>
<evidence type="ECO:0000313" key="8">
    <source>
        <dbReference type="EMBL" id="NME27850.1"/>
    </source>
</evidence>
<dbReference type="InterPro" id="IPR037171">
    <property type="entry name" value="NagB/RpiA_transferase-like"/>
</dbReference>
<dbReference type="Gene3D" id="1.10.10.10">
    <property type="entry name" value="Winged helix-like DNA-binding domain superfamily/Winged helix DNA-binding domain"/>
    <property type="match status" value="1"/>
</dbReference>
<dbReference type="PANTHER" id="PTHR30363">
    <property type="entry name" value="HTH-TYPE TRANSCRIPTIONAL REGULATOR SRLR-RELATED"/>
    <property type="match status" value="1"/>
</dbReference>
<dbReference type="GO" id="GO:0003677">
    <property type="term" value="F:DNA binding"/>
    <property type="evidence" value="ECO:0007669"/>
    <property type="project" value="UniProtKB-KW"/>
</dbReference>
<evidence type="ECO:0000256" key="6">
    <source>
        <dbReference type="ARBA" id="ARBA00024937"/>
    </source>
</evidence>
<gene>
    <name evidence="8" type="ORF">HF872_04325</name>
</gene>
<dbReference type="SMART" id="SM01134">
    <property type="entry name" value="DeoRC"/>
    <property type="match status" value="1"/>
</dbReference>
<sequence>MLTEERQDEMVRLVTAGGSVSVQELVDYFQVSEATVRRDLSVLQRDGRLRRVHGGATALPSEEGVYEANMEELEHKYSLHMTEKRRIAQYAASCVTDSDFVYLDAGSTVEQMADFLTGSGASFLTNSLPLAQKLARNGISVHMLPGHVRGTTASVVGSELLQALAQYHFTYGFFGTNGISLEEGCTTPDAEEAAAKAAAFSQCRRAYILADGSKFGLASHITFAPLTGVSVITARSSRDVDFAPYKKLTEVHVL</sequence>
<dbReference type="InterPro" id="IPR050313">
    <property type="entry name" value="Carb_Metab_HTH_regulators"/>
</dbReference>
<dbReference type="SUPFAM" id="SSF100950">
    <property type="entry name" value="NagB/RpiA/CoA transferase-like"/>
    <property type="match status" value="1"/>
</dbReference>
<evidence type="ECO:0000256" key="4">
    <source>
        <dbReference type="ARBA" id="ARBA00023125"/>
    </source>
</evidence>
<dbReference type="RefSeq" id="WP_170087342.1">
    <property type="nucleotide sequence ID" value="NZ_JABAFG010000005.1"/>
</dbReference>
<dbReference type="PROSITE" id="PS51000">
    <property type="entry name" value="HTH_DEOR_2"/>
    <property type="match status" value="1"/>
</dbReference>
<dbReference type="Gene3D" id="3.40.50.1360">
    <property type="match status" value="1"/>
</dbReference>
<dbReference type="InterPro" id="IPR018356">
    <property type="entry name" value="Tscrpt_reg_HTH_DeoR_CS"/>
</dbReference>
<dbReference type="SUPFAM" id="SSF46785">
    <property type="entry name" value="Winged helix' DNA-binding domain"/>
    <property type="match status" value="1"/>
</dbReference>
<keyword evidence="4" id="KW-0238">DNA-binding</keyword>
<evidence type="ECO:0000256" key="1">
    <source>
        <dbReference type="ARBA" id="ARBA00021390"/>
    </source>
</evidence>
<name>A0A848BRS6_9FIRM</name>
<dbReference type="SMART" id="SM00420">
    <property type="entry name" value="HTH_DEOR"/>
    <property type="match status" value="1"/>
</dbReference>
<dbReference type="InterPro" id="IPR036390">
    <property type="entry name" value="WH_DNA-bd_sf"/>
</dbReference>
<dbReference type="PROSITE" id="PS00894">
    <property type="entry name" value="HTH_DEOR_1"/>
    <property type="match status" value="1"/>
</dbReference>
<reference evidence="8 9" key="1">
    <citation type="submission" date="2020-04" db="EMBL/GenBank/DDBJ databases">
        <authorList>
            <person name="Hitch T.C.A."/>
            <person name="Wylensek D."/>
            <person name="Clavel T."/>
        </authorList>
    </citation>
    <scope>NUCLEOTIDE SEQUENCE [LARGE SCALE GENOMIC DNA]</scope>
    <source>
        <strain evidence="8 9">Oil-RF-744-FAT-WT-6-1</strain>
    </source>
</reference>
<dbReference type="Pfam" id="PF08220">
    <property type="entry name" value="HTH_DeoR"/>
    <property type="match status" value="1"/>
</dbReference>
<proteinExistence type="predicted"/>
<evidence type="ECO:0000313" key="9">
    <source>
        <dbReference type="Proteomes" id="UP000591071"/>
    </source>
</evidence>
<dbReference type="InterPro" id="IPR036388">
    <property type="entry name" value="WH-like_DNA-bd_sf"/>
</dbReference>
<dbReference type="Pfam" id="PF00455">
    <property type="entry name" value="DeoRC"/>
    <property type="match status" value="1"/>
</dbReference>
<evidence type="ECO:0000256" key="2">
    <source>
        <dbReference type="ARBA" id="ARBA00022491"/>
    </source>
</evidence>
<dbReference type="InterPro" id="IPR014036">
    <property type="entry name" value="DeoR-like_C"/>
</dbReference>
<dbReference type="AlphaFoldDB" id="A0A848BRS6"/>
<protein>
    <recommendedName>
        <fullName evidence="1">Lactose phosphotransferase system repressor</fullName>
    </recommendedName>
</protein>
<organism evidence="8 9">
    <name type="scientific">Megasphaera hexanoica</name>
    <dbReference type="NCBI Taxonomy" id="1675036"/>
    <lineage>
        <taxon>Bacteria</taxon>
        <taxon>Bacillati</taxon>
        <taxon>Bacillota</taxon>
        <taxon>Negativicutes</taxon>
        <taxon>Veillonellales</taxon>
        <taxon>Veillonellaceae</taxon>
        <taxon>Megasphaera</taxon>
    </lineage>
</organism>